<dbReference type="EMBL" id="JBFOLK010000008">
    <property type="protein sequence ID" value="KAL2492757.1"/>
    <property type="molecule type" value="Genomic_DNA"/>
</dbReference>
<dbReference type="Proteomes" id="UP001604336">
    <property type="component" value="Unassembled WGS sequence"/>
</dbReference>
<evidence type="ECO:0000256" key="1">
    <source>
        <dbReference type="SAM" id="Coils"/>
    </source>
</evidence>
<sequence length="183" mass="21629">MRSMAKVLGYVTLSRLLRKKVKTVEANICKLNIQLDESRMMCAAMTDAIALLSDLQEEMEAMRLQLLILLRVVGNRQTSAQEYALRLKIPEPRTYGGAHDVKEVENFFFDMEQYSFVANIENGAKRVTIATMYRDAKLWWCTKYADIQVNRSRWTRWISLRNRLEHIFFQKMWNIRPDGHYEN</sequence>
<evidence type="ECO:0000313" key="3">
    <source>
        <dbReference type="Proteomes" id="UP001604336"/>
    </source>
</evidence>
<organism evidence="2 3">
    <name type="scientific">Abeliophyllum distichum</name>
    <dbReference type="NCBI Taxonomy" id="126358"/>
    <lineage>
        <taxon>Eukaryota</taxon>
        <taxon>Viridiplantae</taxon>
        <taxon>Streptophyta</taxon>
        <taxon>Embryophyta</taxon>
        <taxon>Tracheophyta</taxon>
        <taxon>Spermatophyta</taxon>
        <taxon>Magnoliopsida</taxon>
        <taxon>eudicotyledons</taxon>
        <taxon>Gunneridae</taxon>
        <taxon>Pentapetalae</taxon>
        <taxon>asterids</taxon>
        <taxon>lamiids</taxon>
        <taxon>Lamiales</taxon>
        <taxon>Oleaceae</taxon>
        <taxon>Forsythieae</taxon>
        <taxon>Abeliophyllum</taxon>
    </lineage>
</organism>
<evidence type="ECO:0008006" key="4">
    <source>
        <dbReference type="Google" id="ProtNLM"/>
    </source>
</evidence>
<comment type="caution">
    <text evidence="2">The sequence shown here is derived from an EMBL/GenBank/DDBJ whole genome shotgun (WGS) entry which is preliminary data.</text>
</comment>
<reference evidence="3" key="1">
    <citation type="submission" date="2024-07" db="EMBL/GenBank/DDBJ databases">
        <title>Two chromosome-level genome assemblies of Korean endemic species Abeliophyllum distichum and Forsythia ovata (Oleaceae).</title>
        <authorList>
            <person name="Jang H."/>
        </authorList>
    </citation>
    <scope>NUCLEOTIDE SEQUENCE [LARGE SCALE GENOMIC DNA]</scope>
</reference>
<dbReference type="AlphaFoldDB" id="A0ABD1RYM0"/>
<gene>
    <name evidence="2" type="ORF">Adt_28385</name>
</gene>
<keyword evidence="3" id="KW-1185">Reference proteome</keyword>
<accession>A0ABD1RYM0</accession>
<protein>
    <recommendedName>
        <fullName evidence="4">Retrotransposon gag domain-containing protein</fullName>
    </recommendedName>
</protein>
<keyword evidence="1" id="KW-0175">Coiled coil</keyword>
<name>A0ABD1RYM0_9LAMI</name>
<feature type="coiled-coil region" evidence="1">
    <location>
        <begin position="45"/>
        <end position="72"/>
    </location>
</feature>
<proteinExistence type="predicted"/>
<evidence type="ECO:0000313" key="2">
    <source>
        <dbReference type="EMBL" id="KAL2492757.1"/>
    </source>
</evidence>